<proteinExistence type="predicted"/>
<sequence length="197" mass="20561">MRGRRPVLTDDDLTRQLGAAFEDATRDTTYDGAVPRVRTRPAWVAPGWVALPAAGAVAAAVLVMGSTGDTTVPSTPEAAPDTTTSAPSATPSGEDTVTETFELAGMTFTYERGADEASIEDQFLRVYDPGQLPDWAQPVELESGASAKVWVGQDPATGGVSMFVASPVRWGGTLTGLASPTLSVEQMTQLARTGTLS</sequence>
<accession>A0A2P2CHM3</accession>
<gene>
    <name evidence="2" type="ORF">NOCA1240540</name>
</gene>
<feature type="compositionally biased region" description="Low complexity" evidence="1">
    <location>
        <begin position="73"/>
        <end position="92"/>
    </location>
</feature>
<feature type="region of interest" description="Disordered" evidence="1">
    <location>
        <begin position="70"/>
        <end position="95"/>
    </location>
</feature>
<dbReference type="EMBL" id="CZKB01000017">
    <property type="protein sequence ID" value="CUR61437.1"/>
    <property type="molecule type" value="Genomic_DNA"/>
</dbReference>
<reference evidence="2" key="1">
    <citation type="submission" date="2015-08" db="EMBL/GenBank/DDBJ databases">
        <authorList>
            <person name="Babu N.S."/>
            <person name="Beckwith C.J."/>
            <person name="Beseler K.G."/>
            <person name="Brison A."/>
            <person name="Carone J.V."/>
            <person name="Caskin T.P."/>
            <person name="Diamond M."/>
            <person name="Durham M.E."/>
            <person name="Foxe J.M."/>
            <person name="Go M."/>
            <person name="Henderson B.A."/>
            <person name="Jones I.B."/>
            <person name="McGettigan J.A."/>
            <person name="Micheletti S.J."/>
            <person name="Nasrallah M.E."/>
            <person name="Ortiz D."/>
            <person name="Piller C.R."/>
            <person name="Privatt S.R."/>
            <person name="Schneider S.L."/>
            <person name="Sharp S."/>
            <person name="Smith T.C."/>
            <person name="Stanton J.D."/>
            <person name="Ullery H.E."/>
            <person name="Wilson R.J."/>
            <person name="Serrano M.G."/>
            <person name="Buck G."/>
            <person name="Lee V."/>
            <person name="Wang Y."/>
            <person name="Carvalho R."/>
            <person name="Voegtly L."/>
            <person name="Shi R."/>
            <person name="Duckworth R."/>
            <person name="Johnson A."/>
            <person name="Loviza R."/>
            <person name="Walstead R."/>
            <person name="Shah Z."/>
            <person name="Kiflezghi M."/>
            <person name="Wade K."/>
            <person name="Ball S.L."/>
            <person name="Bradley K.W."/>
            <person name="Asai D.J."/>
            <person name="Bowman C.A."/>
            <person name="Russell D.A."/>
            <person name="Pope W.H."/>
            <person name="Jacobs-Sera D."/>
            <person name="Hendrix R.W."/>
            <person name="Hatfull G.F."/>
        </authorList>
    </citation>
    <scope>NUCLEOTIDE SEQUENCE</scope>
</reference>
<name>A0A2P2CHM3_9ZZZZ</name>
<dbReference type="AlphaFoldDB" id="A0A2P2CHM3"/>
<protein>
    <submittedName>
        <fullName evidence="2">Uncharacterized protein</fullName>
    </submittedName>
</protein>
<evidence type="ECO:0000313" key="2">
    <source>
        <dbReference type="EMBL" id="CUR61437.1"/>
    </source>
</evidence>
<evidence type="ECO:0000256" key="1">
    <source>
        <dbReference type="SAM" id="MobiDB-lite"/>
    </source>
</evidence>
<organism evidence="2">
    <name type="scientific">metagenome</name>
    <dbReference type="NCBI Taxonomy" id="256318"/>
    <lineage>
        <taxon>unclassified sequences</taxon>
        <taxon>metagenomes</taxon>
    </lineage>
</organism>